<feature type="short sequence motif" description="'HIGH' region" evidence="10">
    <location>
        <begin position="56"/>
        <end position="65"/>
    </location>
</feature>
<dbReference type="Proteomes" id="UP001144471">
    <property type="component" value="Unassembled WGS sequence"/>
</dbReference>
<evidence type="ECO:0000256" key="2">
    <source>
        <dbReference type="ARBA" id="ARBA00022490"/>
    </source>
</evidence>
<dbReference type="GO" id="GO:0005829">
    <property type="term" value="C:cytosol"/>
    <property type="evidence" value="ECO:0007669"/>
    <property type="project" value="TreeGrafter"/>
</dbReference>
<dbReference type="SUPFAM" id="SSF55174">
    <property type="entry name" value="Alpha-L RNA-binding motif"/>
    <property type="match status" value="1"/>
</dbReference>
<dbReference type="PROSITE" id="PS50889">
    <property type="entry name" value="S4"/>
    <property type="match status" value="1"/>
</dbReference>
<comment type="similarity">
    <text evidence="10">Belongs to the class-I aminoacyl-tRNA synthetase family. TyrS type 2 subfamily.</text>
</comment>
<comment type="function">
    <text evidence="10">Catalyzes the attachment of tyrosine to tRNA(Tyr) in a two-step reaction: tyrosine is first activated by ATP to form Tyr-AMP and then transferred to the acceptor end of tRNA(Tyr).</text>
</comment>
<keyword evidence="6 11" id="KW-0694">RNA-binding</keyword>
<evidence type="ECO:0000256" key="9">
    <source>
        <dbReference type="ARBA" id="ARBA00048248"/>
    </source>
</evidence>
<evidence type="ECO:0000259" key="12">
    <source>
        <dbReference type="Pfam" id="PF22421"/>
    </source>
</evidence>
<organism evidence="13 14">
    <name type="scientific">Propionigenium maris DSM 9537</name>
    <dbReference type="NCBI Taxonomy" id="1123000"/>
    <lineage>
        <taxon>Bacteria</taxon>
        <taxon>Fusobacteriati</taxon>
        <taxon>Fusobacteriota</taxon>
        <taxon>Fusobacteriia</taxon>
        <taxon>Fusobacteriales</taxon>
        <taxon>Fusobacteriaceae</taxon>
        <taxon>Propionigenium</taxon>
    </lineage>
</organism>
<dbReference type="FunFam" id="1.10.240.10:FF:000006">
    <property type="entry name" value="Tyrosine--tRNA ligase"/>
    <property type="match status" value="1"/>
</dbReference>
<dbReference type="Gene3D" id="3.10.290.10">
    <property type="entry name" value="RNA-binding S4 domain"/>
    <property type="match status" value="1"/>
</dbReference>
<dbReference type="Gene3D" id="1.10.240.10">
    <property type="entry name" value="Tyrosyl-Transfer RNA Synthetase"/>
    <property type="match status" value="1"/>
</dbReference>
<dbReference type="GO" id="GO:0004831">
    <property type="term" value="F:tyrosine-tRNA ligase activity"/>
    <property type="evidence" value="ECO:0007669"/>
    <property type="project" value="UniProtKB-UniRule"/>
</dbReference>
<keyword evidence="7 10" id="KW-0648">Protein biosynthesis</keyword>
<sequence length="412" mass="46651">MENTERNPQVEAEVKRQLEAFTRGVEDLVSEKELEKKIRKSLETGKPLTVKLGIDPTGSDLHIGHAVPLRKLKQFQEMGHQVKFLIGTFTARIGDPTGKTETRKMLSAEDIAKNIETYLDQVKLILDMEKTDVVYNHEWLESLGLEDVLKLLSQFTVQQMIQRKDFSDRIKADKPVSLIEFMYPILQGYDSVAIEADVELGATEQKFNLLRGRDLQKNAGQEQQICLMMPILVGLDGVEKMSKSLNNYIGITEAPNDMFGKVMSISDELMWNYYEVATDVPMDEIKALKEGVENGSVHPMDCKKRLGSEIVTIYHNAEEGAKAREWFENVFSKRNMDVDLPEAKIEAEEIGVIDLLVKELGFFKGTSDARRLIQQGGFKVNDEPIKDVKAMVKIEDGMIVRAGKKKIVKIVK</sequence>
<dbReference type="InterPro" id="IPR024088">
    <property type="entry name" value="Tyr-tRNA-ligase_bac-type"/>
</dbReference>
<dbReference type="RefSeq" id="WP_281835668.1">
    <property type="nucleotide sequence ID" value="NZ_BSDY01000008.1"/>
</dbReference>
<dbReference type="Pfam" id="PF00579">
    <property type="entry name" value="tRNA-synt_1b"/>
    <property type="match status" value="1"/>
</dbReference>
<feature type="domain" description="Tyrosine--tRNA ligase SYY-like C-terminal" evidence="12">
    <location>
        <begin position="339"/>
        <end position="406"/>
    </location>
</feature>
<gene>
    <name evidence="10 13" type="primary">tyrS</name>
    <name evidence="13" type="ORF">PM10SUCC1_19970</name>
</gene>
<comment type="caution">
    <text evidence="13">The sequence shown here is derived from an EMBL/GenBank/DDBJ whole genome shotgun (WGS) entry which is preliminary data.</text>
</comment>
<evidence type="ECO:0000256" key="7">
    <source>
        <dbReference type="ARBA" id="ARBA00022917"/>
    </source>
</evidence>
<dbReference type="Gene3D" id="3.40.50.620">
    <property type="entry name" value="HUPs"/>
    <property type="match status" value="1"/>
</dbReference>
<name>A0A9W6GJV0_9FUSO</name>
<dbReference type="PANTHER" id="PTHR11766">
    <property type="entry name" value="TYROSYL-TRNA SYNTHETASE"/>
    <property type="match status" value="1"/>
</dbReference>
<dbReference type="EMBL" id="BSDY01000008">
    <property type="protein sequence ID" value="GLI56483.1"/>
    <property type="molecule type" value="Genomic_DNA"/>
</dbReference>
<keyword evidence="4 10" id="KW-0547">Nucleotide-binding</keyword>
<keyword evidence="2 10" id="KW-0963">Cytoplasm</keyword>
<dbReference type="Pfam" id="PF22421">
    <property type="entry name" value="SYY_C-terminal"/>
    <property type="match status" value="1"/>
</dbReference>
<dbReference type="InterPro" id="IPR024108">
    <property type="entry name" value="Tyr-tRNA-ligase_bac_2"/>
</dbReference>
<protein>
    <recommendedName>
        <fullName evidence="10">Tyrosine--tRNA ligase</fullName>
        <ecNumber evidence="10">6.1.1.1</ecNumber>
    </recommendedName>
    <alternativeName>
        <fullName evidence="10">Tyrosyl-tRNA synthetase</fullName>
        <shortName evidence="10">TyrRS</shortName>
    </alternativeName>
</protein>
<evidence type="ECO:0000256" key="11">
    <source>
        <dbReference type="PROSITE-ProRule" id="PRU00182"/>
    </source>
</evidence>
<keyword evidence="14" id="KW-1185">Reference proteome</keyword>
<evidence type="ECO:0000256" key="10">
    <source>
        <dbReference type="HAMAP-Rule" id="MF_02007"/>
    </source>
</evidence>
<evidence type="ECO:0000256" key="1">
    <source>
        <dbReference type="ARBA" id="ARBA00011738"/>
    </source>
</evidence>
<dbReference type="FunFam" id="3.40.50.620:FF:000061">
    <property type="entry name" value="Tyrosine--tRNA ligase"/>
    <property type="match status" value="1"/>
</dbReference>
<evidence type="ECO:0000256" key="5">
    <source>
        <dbReference type="ARBA" id="ARBA00022840"/>
    </source>
</evidence>
<accession>A0A9W6GJV0</accession>
<feature type="short sequence motif" description="'KMSKS' region" evidence="10">
    <location>
        <begin position="240"/>
        <end position="244"/>
    </location>
</feature>
<dbReference type="AlphaFoldDB" id="A0A9W6GJV0"/>
<keyword evidence="5 10" id="KW-0067">ATP-binding</keyword>
<proteinExistence type="inferred from homology"/>
<dbReference type="InterPro" id="IPR002305">
    <property type="entry name" value="aa-tRNA-synth_Ic"/>
</dbReference>
<dbReference type="CDD" id="cd00805">
    <property type="entry name" value="TyrRS_core"/>
    <property type="match status" value="1"/>
</dbReference>
<keyword evidence="8 10" id="KW-0030">Aminoacyl-tRNA synthetase</keyword>
<dbReference type="InterPro" id="IPR036986">
    <property type="entry name" value="S4_RNA-bd_sf"/>
</dbReference>
<keyword evidence="3 10" id="KW-0436">Ligase</keyword>
<evidence type="ECO:0000256" key="4">
    <source>
        <dbReference type="ARBA" id="ARBA00022741"/>
    </source>
</evidence>
<evidence type="ECO:0000313" key="13">
    <source>
        <dbReference type="EMBL" id="GLI56483.1"/>
    </source>
</evidence>
<dbReference type="PANTHER" id="PTHR11766:SF1">
    <property type="entry name" value="TYROSINE--TRNA LIGASE"/>
    <property type="match status" value="1"/>
</dbReference>
<dbReference type="GO" id="GO:0006437">
    <property type="term" value="P:tyrosyl-tRNA aminoacylation"/>
    <property type="evidence" value="ECO:0007669"/>
    <property type="project" value="UniProtKB-UniRule"/>
</dbReference>
<comment type="subcellular location">
    <subcellularLocation>
        <location evidence="10">Cytoplasm</location>
    </subcellularLocation>
</comment>
<reference evidence="13" key="1">
    <citation type="submission" date="2022-12" db="EMBL/GenBank/DDBJ databases">
        <title>Reference genome sequencing for broad-spectrum identification of bacterial and archaeal isolates by mass spectrometry.</title>
        <authorList>
            <person name="Sekiguchi Y."/>
            <person name="Tourlousse D.M."/>
        </authorList>
    </citation>
    <scope>NUCLEOTIDE SEQUENCE</scope>
    <source>
        <strain evidence="13">10succ1</strain>
    </source>
</reference>
<dbReference type="InterPro" id="IPR054608">
    <property type="entry name" value="SYY-like_C"/>
</dbReference>
<dbReference type="InterPro" id="IPR002307">
    <property type="entry name" value="Tyr-tRNA-ligase"/>
</dbReference>
<dbReference type="GO" id="GO:0003723">
    <property type="term" value="F:RNA binding"/>
    <property type="evidence" value="ECO:0007669"/>
    <property type="project" value="UniProtKB-KW"/>
</dbReference>
<dbReference type="HAMAP" id="MF_02007">
    <property type="entry name" value="Tyr_tRNA_synth_type2"/>
    <property type="match status" value="1"/>
</dbReference>
<evidence type="ECO:0000256" key="6">
    <source>
        <dbReference type="ARBA" id="ARBA00022884"/>
    </source>
</evidence>
<dbReference type="InterPro" id="IPR014729">
    <property type="entry name" value="Rossmann-like_a/b/a_fold"/>
</dbReference>
<evidence type="ECO:0000313" key="14">
    <source>
        <dbReference type="Proteomes" id="UP001144471"/>
    </source>
</evidence>
<dbReference type="GO" id="GO:0005524">
    <property type="term" value="F:ATP binding"/>
    <property type="evidence" value="ECO:0007669"/>
    <property type="project" value="UniProtKB-UniRule"/>
</dbReference>
<dbReference type="EC" id="6.1.1.1" evidence="10"/>
<dbReference type="SUPFAM" id="SSF52374">
    <property type="entry name" value="Nucleotidylyl transferase"/>
    <property type="match status" value="1"/>
</dbReference>
<comment type="catalytic activity">
    <reaction evidence="9 10">
        <text>tRNA(Tyr) + L-tyrosine + ATP = L-tyrosyl-tRNA(Tyr) + AMP + diphosphate + H(+)</text>
        <dbReference type="Rhea" id="RHEA:10220"/>
        <dbReference type="Rhea" id="RHEA-COMP:9706"/>
        <dbReference type="Rhea" id="RHEA-COMP:9707"/>
        <dbReference type="ChEBI" id="CHEBI:15378"/>
        <dbReference type="ChEBI" id="CHEBI:30616"/>
        <dbReference type="ChEBI" id="CHEBI:33019"/>
        <dbReference type="ChEBI" id="CHEBI:58315"/>
        <dbReference type="ChEBI" id="CHEBI:78442"/>
        <dbReference type="ChEBI" id="CHEBI:78536"/>
        <dbReference type="ChEBI" id="CHEBI:456215"/>
        <dbReference type="EC" id="6.1.1.1"/>
    </reaction>
</comment>
<evidence type="ECO:0000256" key="8">
    <source>
        <dbReference type="ARBA" id="ARBA00023146"/>
    </source>
</evidence>
<dbReference type="NCBIfam" id="TIGR00234">
    <property type="entry name" value="tyrS"/>
    <property type="match status" value="1"/>
</dbReference>
<evidence type="ECO:0000256" key="3">
    <source>
        <dbReference type="ARBA" id="ARBA00022598"/>
    </source>
</evidence>
<dbReference type="CDD" id="cd00165">
    <property type="entry name" value="S4"/>
    <property type="match status" value="1"/>
</dbReference>
<dbReference type="PRINTS" id="PR01040">
    <property type="entry name" value="TRNASYNTHTYR"/>
</dbReference>
<feature type="binding site" evidence="10">
    <location>
        <position position="243"/>
    </location>
    <ligand>
        <name>ATP</name>
        <dbReference type="ChEBI" id="CHEBI:30616"/>
    </ligand>
</feature>
<comment type="subunit">
    <text evidence="1 10">Homodimer.</text>
</comment>